<evidence type="ECO:0000313" key="2">
    <source>
        <dbReference type="EMBL" id="TSJ44203.1"/>
    </source>
</evidence>
<evidence type="ECO:0000259" key="1">
    <source>
        <dbReference type="Pfam" id="PF02627"/>
    </source>
</evidence>
<evidence type="ECO:0000313" key="3">
    <source>
        <dbReference type="Proteomes" id="UP000318733"/>
    </source>
</evidence>
<keyword evidence="3" id="KW-1185">Reference proteome</keyword>
<dbReference type="GO" id="GO:0051920">
    <property type="term" value="F:peroxiredoxin activity"/>
    <property type="evidence" value="ECO:0007669"/>
    <property type="project" value="InterPro"/>
</dbReference>
<dbReference type="SUPFAM" id="SSF69118">
    <property type="entry name" value="AhpD-like"/>
    <property type="match status" value="1"/>
</dbReference>
<proteinExistence type="predicted"/>
<protein>
    <submittedName>
        <fullName evidence="2">Carboxymuconolactone decarboxylase family protein</fullName>
    </submittedName>
</protein>
<comment type="caution">
    <text evidence="2">The sequence shown here is derived from an EMBL/GenBank/DDBJ whole genome shotgun (WGS) entry which is preliminary data.</text>
</comment>
<dbReference type="PANTHER" id="PTHR33570">
    <property type="entry name" value="4-CARBOXYMUCONOLACTONE DECARBOXYLASE FAMILY PROTEIN"/>
    <property type="match status" value="1"/>
</dbReference>
<reference evidence="2 3" key="1">
    <citation type="submission" date="2019-07" db="EMBL/GenBank/DDBJ databases">
        <authorList>
            <person name="Huq M.A."/>
        </authorList>
    </citation>
    <scope>NUCLEOTIDE SEQUENCE [LARGE SCALE GENOMIC DNA]</scope>
    <source>
        <strain evidence="2 3">MAH-19</strain>
    </source>
</reference>
<dbReference type="Pfam" id="PF02627">
    <property type="entry name" value="CMD"/>
    <property type="match status" value="1"/>
</dbReference>
<organism evidence="2 3">
    <name type="scientific">Mucilaginibacter corticis</name>
    <dbReference type="NCBI Taxonomy" id="2597670"/>
    <lineage>
        <taxon>Bacteria</taxon>
        <taxon>Pseudomonadati</taxon>
        <taxon>Bacteroidota</taxon>
        <taxon>Sphingobacteriia</taxon>
        <taxon>Sphingobacteriales</taxon>
        <taxon>Sphingobacteriaceae</taxon>
        <taxon>Mucilaginibacter</taxon>
    </lineage>
</organism>
<name>A0A556MWG1_9SPHI</name>
<dbReference type="OrthoDB" id="9812754at2"/>
<dbReference type="PANTHER" id="PTHR33570:SF10">
    <property type="entry name" value="GAMMA-CARBOXYMUCONOLACTONE DECARBOXYLASE"/>
    <property type="match status" value="1"/>
</dbReference>
<dbReference type="InterPro" id="IPR052512">
    <property type="entry name" value="4CMD/NDH-1_regulator"/>
</dbReference>
<sequence>MENTKSDTYQKGLALLNHLHGGQAGEQLVNNLKDICPDFVDMTIEWAMQGVMARPGLDLLTREYLLIASCTTLGHTVPQLKAHIDAALKLGSSKQQIVEVILQMTFYAGGAAVSNALAHAKEVFANHK</sequence>
<feature type="domain" description="Carboxymuconolactone decarboxylase-like" evidence="1">
    <location>
        <begin position="48"/>
        <end position="122"/>
    </location>
</feature>
<accession>A0A556MWG1</accession>
<dbReference type="RefSeq" id="WP_144247766.1">
    <property type="nucleotide sequence ID" value="NZ_VLPK01000001.1"/>
</dbReference>
<dbReference type="Gene3D" id="1.20.1290.10">
    <property type="entry name" value="AhpD-like"/>
    <property type="match status" value="1"/>
</dbReference>
<gene>
    <name evidence="2" type="ORF">FO440_08525</name>
</gene>
<dbReference type="InterPro" id="IPR029032">
    <property type="entry name" value="AhpD-like"/>
</dbReference>
<dbReference type="AlphaFoldDB" id="A0A556MWG1"/>
<dbReference type="Proteomes" id="UP000318733">
    <property type="component" value="Unassembled WGS sequence"/>
</dbReference>
<dbReference type="EMBL" id="VLPK01000001">
    <property type="protein sequence ID" value="TSJ44203.1"/>
    <property type="molecule type" value="Genomic_DNA"/>
</dbReference>
<dbReference type="InterPro" id="IPR003779">
    <property type="entry name" value="CMD-like"/>
</dbReference>